<evidence type="ECO:0000313" key="4">
    <source>
        <dbReference type="Proteomes" id="UP001385951"/>
    </source>
</evidence>
<dbReference type="PANTHER" id="PTHR40465">
    <property type="entry name" value="CHROMOSOME 1, WHOLE GENOME SHOTGUN SEQUENCE"/>
    <property type="match status" value="1"/>
</dbReference>
<feature type="domain" description="DUF6534" evidence="2">
    <location>
        <begin position="166"/>
        <end position="251"/>
    </location>
</feature>
<gene>
    <name evidence="3" type="ORF">QCA50_007732</name>
</gene>
<sequence>MPSIPYTVGGFVQGIAIANIFYGISIAQAYVYVQHWEHDPRWMKWLATIIILLETGNTVFLQRQQFFYSILSIGDPLLVAKIDWSMPVALLFEVASEIFVQTFYVHRMWMFSKNRILTFGTITLLISRHGFFLYCIADTIKLKTWTETELSKIFRSFFISTAALGILTDAIIATTMAYYLYRNQSQLKRTRGVVGWLIIYFVNTGALLVGFSACTIISYLAAPDSLLFGAFIMFYARAVANSLFGALNARHLLRAKIDKSVALSDFSNIPSRLLHSVPIHTRLETATVPKISPESSRVTFSSEAPARVSVQTVP</sequence>
<dbReference type="AlphaFoldDB" id="A0AAW0GHX3"/>
<feature type="transmembrane region" description="Helical" evidence="1">
    <location>
        <begin position="193"/>
        <end position="220"/>
    </location>
</feature>
<feature type="transmembrane region" description="Helical" evidence="1">
    <location>
        <begin position="116"/>
        <end position="137"/>
    </location>
</feature>
<dbReference type="EMBL" id="JASBNA010000009">
    <property type="protein sequence ID" value="KAK7689041.1"/>
    <property type="molecule type" value="Genomic_DNA"/>
</dbReference>
<keyword evidence="4" id="KW-1185">Reference proteome</keyword>
<keyword evidence="1" id="KW-0812">Transmembrane</keyword>
<organism evidence="3 4">
    <name type="scientific">Cerrena zonata</name>
    <dbReference type="NCBI Taxonomy" id="2478898"/>
    <lineage>
        <taxon>Eukaryota</taxon>
        <taxon>Fungi</taxon>
        <taxon>Dikarya</taxon>
        <taxon>Basidiomycota</taxon>
        <taxon>Agaricomycotina</taxon>
        <taxon>Agaricomycetes</taxon>
        <taxon>Polyporales</taxon>
        <taxon>Cerrenaceae</taxon>
        <taxon>Cerrena</taxon>
    </lineage>
</organism>
<dbReference type="PANTHER" id="PTHR40465:SF1">
    <property type="entry name" value="DUF6534 DOMAIN-CONTAINING PROTEIN"/>
    <property type="match status" value="1"/>
</dbReference>
<dbReference type="Pfam" id="PF20152">
    <property type="entry name" value="DUF6534"/>
    <property type="match status" value="1"/>
</dbReference>
<feature type="transmembrane region" description="Helical" evidence="1">
    <location>
        <begin position="12"/>
        <end position="33"/>
    </location>
</feature>
<proteinExistence type="predicted"/>
<feature type="transmembrane region" description="Helical" evidence="1">
    <location>
        <begin position="226"/>
        <end position="247"/>
    </location>
</feature>
<evidence type="ECO:0000256" key="1">
    <source>
        <dbReference type="SAM" id="Phobius"/>
    </source>
</evidence>
<comment type="caution">
    <text evidence="3">The sequence shown here is derived from an EMBL/GenBank/DDBJ whole genome shotgun (WGS) entry which is preliminary data.</text>
</comment>
<protein>
    <recommendedName>
        <fullName evidence="2">DUF6534 domain-containing protein</fullName>
    </recommendedName>
</protein>
<feature type="transmembrane region" description="Helical" evidence="1">
    <location>
        <begin position="45"/>
        <end position="64"/>
    </location>
</feature>
<accession>A0AAW0GHX3</accession>
<keyword evidence="1" id="KW-0472">Membrane</keyword>
<dbReference type="InterPro" id="IPR045339">
    <property type="entry name" value="DUF6534"/>
</dbReference>
<reference evidence="3 4" key="1">
    <citation type="submission" date="2022-09" db="EMBL/GenBank/DDBJ databases">
        <authorList>
            <person name="Palmer J.M."/>
        </authorList>
    </citation>
    <scope>NUCLEOTIDE SEQUENCE [LARGE SCALE GENOMIC DNA]</scope>
    <source>
        <strain evidence="3 4">DSM 7382</strain>
    </source>
</reference>
<feature type="transmembrane region" description="Helical" evidence="1">
    <location>
        <begin position="84"/>
        <end position="104"/>
    </location>
</feature>
<evidence type="ECO:0000313" key="3">
    <source>
        <dbReference type="EMBL" id="KAK7689041.1"/>
    </source>
</evidence>
<name>A0AAW0GHX3_9APHY</name>
<dbReference type="Proteomes" id="UP001385951">
    <property type="component" value="Unassembled WGS sequence"/>
</dbReference>
<feature type="transmembrane region" description="Helical" evidence="1">
    <location>
        <begin position="157"/>
        <end position="181"/>
    </location>
</feature>
<evidence type="ECO:0000259" key="2">
    <source>
        <dbReference type="Pfam" id="PF20152"/>
    </source>
</evidence>
<keyword evidence="1" id="KW-1133">Transmembrane helix</keyword>